<proteinExistence type="inferred from homology"/>
<keyword evidence="5" id="KW-1185">Reference proteome</keyword>
<feature type="region of interest" description="Disordered" evidence="3">
    <location>
        <begin position="269"/>
        <end position="288"/>
    </location>
</feature>
<dbReference type="Pfam" id="PF00106">
    <property type="entry name" value="adh_short"/>
    <property type="match status" value="1"/>
</dbReference>
<dbReference type="InterPro" id="IPR002347">
    <property type="entry name" value="SDR_fam"/>
</dbReference>
<feature type="compositionally biased region" description="Gly residues" evidence="3">
    <location>
        <begin position="269"/>
        <end position="278"/>
    </location>
</feature>
<dbReference type="RefSeq" id="WP_344003398.1">
    <property type="nucleotide sequence ID" value="NZ_BAAAMY010000001.1"/>
</dbReference>
<reference evidence="4 5" key="1">
    <citation type="journal article" date="2019" name="Int. J. Syst. Evol. Microbiol.">
        <title>The Global Catalogue of Microorganisms (GCM) 10K type strain sequencing project: providing services to taxonomists for standard genome sequencing and annotation.</title>
        <authorList>
            <consortium name="The Broad Institute Genomics Platform"/>
            <consortium name="The Broad Institute Genome Sequencing Center for Infectious Disease"/>
            <person name="Wu L."/>
            <person name="Ma J."/>
        </authorList>
    </citation>
    <scope>NUCLEOTIDE SEQUENCE [LARGE SCALE GENOMIC DNA]</scope>
    <source>
        <strain evidence="4 5">JCM 14046</strain>
    </source>
</reference>
<evidence type="ECO:0000313" key="5">
    <source>
        <dbReference type="Proteomes" id="UP001501612"/>
    </source>
</evidence>
<dbReference type="Gene3D" id="3.40.50.720">
    <property type="entry name" value="NAD(P)-binding Rossmann-like Domain"/>
    <property type="match status" value="1"/>
</dbReference>
<evidence type="ECO:0000256" key="2">
    <source>
        <dbReference type="ARBA" id="ARBA00023002"/>
    </source>
</evidence>
<accession>A0ABN2P0X2</accession>
<evidence type="ECO:0000256" key="3">
    <source>
        <dbReference type="SAM" id="MobiDB-lite"/>
    </source>
</evidence>
<dbReference type="PANTHER" id="PTHR24320:SF148">
    <property type="entry name" value="NAD(P)-BINDING ROSSMANN-FOLD SUPERFAMILY PROTEIN"/>
    <property type="match status" value="1"/>
</dbReference>
<comment type="caution">
    <text evidence="4">The sequence shown here is derived from an EMBL/GenBank/DDBJ whole genome shotgun (WGS) entry which is preliminary data.</text>
</comment>
<dbReference type="EMBL" id="BAAAMY010000001">
    <property type="protein sequence ID" value="GAA1907571.1"/>
    <property type="molecule type" value="Genomic_DNA"/>
</dbReference>
<organism evidence="4 5">
    <name type="scientific">Nocardioides lentus</name>
    <dbReference type="NCBI Taxonomy" id="338077"/>
    <lineage>
        <taxon>Bacteria</taxon>
        <taxon>Bacillati</taxon>
        <taxon>Actinomycetota</taxon>
        <taxon>Actinomycetes</taxon>
        <taxon>Propionibacteriales</taxon>
        <taxon>Nocardioidaceae</taxon>
        <taxon>Nocardioides</taxon>
    </lineage>
</organism>
<dbReference type="SUPFAM" id="SSF51735">
    <property type="entry name" value="NAD(P)-binding Rossmann-fold domains"/>
    <property type="match status" value="1"/>
</dbReference>
<protein>
    <submittedName>
        <fullName evidence="4">SDR family oxidoreductase</fullName>
    </submittedName>
</protein>
<name>A0ABN2P0X2_9ACTN</name>
<gene>
    <name evidence="4" type="ORF">GCM10009737_05530</name>
</gene>
<dbReference type="InterPro" id="IPR036291">
    <property type="entry name" value="NAD(P)-bd_dom_sf"/>
</dbReference>
<comment type="similarity">
    <text evidence="1">Belongs to the short-chain dehydrogenases/reductases (SDR) family.</text>
</comment>
<evidence type="ECO:0000256" key="1">
    <source>
        <dbReference type="ARBA" id="ARBA00006484"/>
    </source>
</evidence>
<sequence>MARTHDLTLPDLTGRRVVLTGGSDGMGLRMARRLAAAGADLVLPVRNAAKGEAALATIRAEVPAASVRLATMDLASLDSVAAFAATLLEEGAPVHVLVNNAGVMTPPERRTTVDGHELQIATNHLGHVALVAHLLPLLREGGGRVTSQTSIAANRNGVQLDDLDSERGYDPFRAYSSSKIAVGLFALELDRRSRAHGWGISSNLAHPGVAPTNLLGARPEIGRGSEGRELRLIRRLSALGIAGTPDSAGLPALLAATAPDAGGRFYGPRGLGHVGGAPGEQKPYRSLRSTDDARRVWELSERLAGVRFPAGSLSV</sequence>
<dbReference type="PANTHER" id="PTHR24320">
    <property type="entry name" value="RETINOL DEHYDROGENASE"/>
    <property type="match status" value="1"/>
</dbReference>
<dbReference type="NCBIfam" id="NF004513">
    <property type="entry name" value="PRK05854.1"/>
    <property type="match status" value="1"/>
</dbReference>
<dbReference type="PRINTS" id="PR00081">
    <property type="entry name" value="GDHRDH"/>
</dbReference>
<evidence type="ECO:0000313" key="4">
    <source>
        <dbReference type="EMBL" id="GAA1907571.1"/>
    </source>
</evidence>
<keyword evidence="2" id="KW-0560">Oxidoreductase</keyword>
<dbReference type="Proteomes" id="UP001501612">
    <property type="component" value="Unassembled WGS sequence"/>
</dbReference>